<dbReference type="AlphaFoldDB" id="A0A9P6CEG5"/>
<dbReference type="EMBL" id="MU150353">
    <property type="protein sequence ID" value="KAF9457958.1"/>
    <property type="molecule type" value="Genomic_DNA"/>
</dbReference>
<accession>A0A9P6CEG5</accession>
<name>A0A9P6CEG5_9AGAR</name>
<organism evidence="1 2">
    <name type="scientific">Collybia nuda</name>
    <dbReference type="NCBI Taxonomy" id="64659"/>
    <lineage>
        <taxon>Eukaryota</taxon>
        <taxon>Fungi</taxon>
        <taxon>Dikarya</taxon>
        <taxon>Basidiomycota</taxon>
        <taxon>Agaricomycotina</taxon>
        <taxon>Agaricomycetes</taxon>
        <taxon>Agaricomycetidae</taxon>
        <taxon>Agaricales</taxon>
        <taxon>Tricholomatineae</taxon>
        <taxon>Clitocybaceae</taxon>
        <taxon>Collybia</taxon>
    </lineage>
</organism>
<evidence type="ECO:0000313" key="2">
    <source>
        <dbReference type="Proteomes" id="UP000807353"/>
    </source>
</evidence>
<sequence length="235" mass="27115">MANYWQFSTPRPHAAYLLKFFQKLTFTRSCELSYPKIAPPKSIVAWDFSDDVPSNASGTVILHHDIIPDATDLLPITQLMEDEYQLGRRSVVLKFCILESGEIIEHQCHFAKIRLFVIVNNHRKAVDYSQRLFNHLQTSPAFSTSLVERFGELMITAQISGFAIAHYPLWTLGCLLDENWLEEDVLNSMLELQYFRHAARSTDHSPIFLPTSFFTDAKRLFMRSPQQYSLNIIAL</sequence>
<dbReference type="Proteomes" id="UP000807353">
    <property type="component" value="Unassembled WGS sequence"/>
</dbReference>
<keyword evidence="2" id="KW-1185">Reference proteome</keyword>
<dbReference type="OrthoDB" id="3048892at2759"/>
<reference evidence="1" key="1">
    <citation type="submission" date="2020-11" db="EMBL/GenBank/DDBJ databases">
        <authorList>
            <consortium name="DOE Joint Genome Institute"/>
            <person name="Ahrendt S."/>
            <person name="Riley R."/>
            <person name="Andreopoulos W."/>
            <person name="Labutti K."/>
            <person name="Pangilinan J."/>
            <person name="Ruiz-Duenas F.J."/>
            <person name="Barrasa J.M."/>
            <person name="Sanchez-Garcia M."/>
            <person name="Camarero S."/>
            <person name="Miyauchi S."/>
            <person name="Serrano A."/>
            <person name="Linde D."/>
            <person name="Babiker R."/>
            <person name="Drula E."/>
            <person name="Ayuso-Fernandez I."/>
            <person name="Pacheco R."/>
            <person name="Padilla G."/>
            <person name="Ferreira P."/>
            <person name="Barriuso J."/>
            <person name="Kellner H."/>
            <person name="Castanera R."/>
            <person name="Alfaro M."/>
            <person name="Ramirez L."/>
            <person name="Pisabarro A.G."/>
            <person name="Kuo A."/>
            <person name="Tritt A."/>
            <person name="Lipzen A."/>
            <person name="He G."/>
            <person name="Yan M."/>
            <person name="Ng V."/>
            <person name="Cullen D."/>
            <person name="Martin F."/>
            <person name="Rosso M.-N."/>
            <person name="Henrissat B."/>
            <person name="Hibbett D."/>
            <person name="Martinez A.T."/>
            <person name="Grigoriev I.V."/>
        </authorList>
    </citation>
    <scope>NUCLEOTIDE SEQUENCE</scope>
    <source>
        <strain evidence="1">CBS 247.69</strain>
    </source>
</reference>
<protein>
    <submittedName>
        <fullName evidence="1">Uncharacterized protein</fullName>
    </submittedName>
</protein>
<proteinExistence type="predicted"/>
<evidence type="ECO:0000313" key="1">
    <source>
        <dbReference type="EMBL" id="KAF9457958.1"/>
    </source>
</evidence>
<comment type="caution">
    <text evidence="1">The sequence shown here is derived from an EMBL/GenBank/DDBJ whole genome shotgun (WGS) entry which is preliminary data.</text>
</comment>
<gene>
    <name evidence="1" type="ORF">BDZ94DRAFT_1336366</name>
</gene>